<gene>
    <name evidence="1" type="ORF">HHS34_009170</name>
</gene>
<evidence type="ECO:0000313" key="1">
    <source>
        <dbReference type="EMBL" id="XRI72614.1"/>
    </source>
</evidence>
<keyword evidence="2" id="KW-1185">Reference proteome</keyword>
<dbReference type="Proteomes" id="UP001195965">
    <property type="component" value="Chromosome"/>
</dbReference>
<proteinExistence type="predicted"/>
<protein>
    <submittedName>
        <fullName evidence="1">Uncharacterized protein</fullName>
    </submittedName>
</protein>
<accession>A0ACD5HCU2</accession>
<sequence>MKNRSPKLTLLMFSIIALAGCAIGPTHHDVRQALRNLYMRNASSQIDHLNISKEQVQHIDHQVRETRVQSCRKLHGMVYRCSLVLNGQIQIIDLDKIGSHWEVETDRLS</sequence>
<evidence type="ECO:0000313" key="2">
    <source>
        <dbReference type="Proteomes" id="UP001195965"/>
    </source>
</evidence>
<name>A0ACD5HCU2_9PROT</name>
<organism evidence="1 2">
    <name type="scientific">Acidithiobacillus montserratensis</name>
    <dbReference type="NCBI Taxonomy" id="2729135"/>
    <lineage>
        <taxon>Bacteria</taxon>
        <taxon>Pseudomonadati</taxon>
        <taxon>Pseudomonadota</taxon>
        <taxon>Acidithiobacillia</taxon>
        <taxon>Acidithiobacillales</taxon>
        <taxon>Acidithiobacillaceae</taxon>
        <taxon>Acidithiobacillus</taxon>
    </lineage>
</organism>
<reference evidence="1 2" key="1">
    <citation type="journal article" date="2021" name="ISME J.">
        <title>Genomic evolution of the class Acidithiobacillia: deep-branching Proteobacteria living in extreme acidic conditions.</title>
        <authorList>
            <person name="Moya-Beltran A."/>
            <person name="Beard S."/>
            <person name="Rojas-Villalobos C."/>
            <person name="Issotta F."/>
            <person name="Gallardo Y."/>
            <person name="Ulloa R."/>
            <person name="Giaveno A."/>
            <person name="Degli Esposti M."/>
            <person name="Johnson D.B."/>
            <person name="Quatrini R."/>
        </authorList>
    </citation>
    <scope>NUCLEOTIDE SEQUENCE [LARGE SCALE GENOMIC DNA]</scope>
    <source>
        <strain evidence="1 2">GG1-14</strain>
    </source>
</reference>
<dbReference type="EMBL" id="CP127526">
    <property type="protein sequence ID" value="XRI72614.1"/>
    <property type="molecule type" value="Genomic_DNA"/>
</dbReference>